<keyword evidence="6 12" id="KW-1003">Cell membrane</keyword>
<evidence type="ECO:0000256" key="3">
    <source>
        <dbReference type="ARBA" id="ARBA00008725"/>
    </source>
</evidence>
<dbReference type="FunFam" id="3.40.190.10:FF:000107">
    <property type="entry name" value="Phosphate ABC transporter, phosphate-binding protein"/>
    <property type="match status" value="1"/>
</dbReference>
<dbReference type="InterPro" id="IPR024370">
    <property type="entry name" value="PBP_domain"/>
</dbReference>
<keyword evidence="10 12" id="KW-0564">Palmitate</keyword>
<evidence type="ECO:0000256" key="2">
    <source>
        <dbReference type="ARBA" id="ARBA00004193"/>
    </source>
</evidence>
<keyword evidence="8" id="KW-0732">Signal</keyword>
<keyword evidence="15" id="KW-1185">Reference proteome</keyword>
<evidence type="ECO:0000256" key="1">
    <source>
        <dbReference type="ARBA" id="ARBA00002841"/>
    </source>
</evidence>
<dbReference type="Proteomes" id="UP000280960">
    <property type="component" value="Chromosome"/>
</dbReference>
<comment type="function">
    <text evidence="12">Involved in the system for phosphate transport across the cytoplasmic membrane.</text>
</comment>
<comment type="subunit">
    <text evidence="4 12">The complex is composed of two ATP-binding proteins (PstB), two transmembrane proteins (PstC and PstA) and a solute-binding protein (PstS).</text>
</comment>
<evidence type="ECO:0000256" key="10">
    <source>
        <dbReference type="ARBA" id="ARBA00023139"/>
    </source>
</evidence>
<dbReference type="Gene3D" id="3.40.190.10">
    <property type="entry name" value="Periplasmic binding protein-like II"/>
    <property type="match status" value="2"/>
</dbReference>
<protein>
    <recommendedName>
        <fullName evidence="12">Phosphate-binding protein</fullName>
    </recommendedName>
</protein>
<keyword evidence="7 12" id="KW-0592">Phosphate transport</keyword>
<dbReference type="Pfam" id="PF12849">
    <property type="entry name" value="PBP_like_2"/>
    <property type="match status" value="1"/>
</dbReference>
<evidence type="ECO:0000256" key="7">
    <source>
        <dbReference type="ARBA" id="ARBA00022592"/>
    </source>
</evidence>
<keyword evidence="5 12" id="KW-0813">Transport</keyword>
<comment type="subcellular location">
    <subcellularLocation>
        <location evidence="2 12">Cell membrane</location>
        <topology evidence="2 12">Lipid-anchor</topology>
    </subcellularLocation>
</comment>
<dbReference type="GO" id="GO:0006817">
    <property type="term" value="P:phosphate ion transport"/>
    <property type="evidence" value="ECO:0007669"/>
    <property type="project" value="UniProtKB-UniRule"/>
</dbReference>
<dbReference type="AlphaFoldDB" id="A0A3G2R7V4"/>
<dbReference type="GO" id="GO:0005886">
    <property type="term" value="C:plasma membrane"/>
    <property type="evidence" value="ECO:0007669"/>
    <property type="project" value="UniProtKB-SubCell"/>
</dbReference>
<sequence>MFKGRKKIAIVIAILLAGLLVIAGCGNKAANQAPADNSGSEISGSITAAGSSALLPLVEEAAAQFMSKNPNARINVQAGGSGTGLKLVSEGSVDIGNSDIFANEKLDADKAKELVDHKVCVVGFATVVNPNVKVDNVTKQQLIDIFTGKITNWKELGGDDQKIVIINRPTSSGTRATFKKYALNGQEEAQGIALTEENSGAIKKVVADTPGSISYLALSYVDSSVKALKLEGEEPTKENITSGKYPIWSYEHMYTKGEPTGLTKAFLDYMVSDEVKPLVEQLGYIAISDMKVSRDN</sequence>
<gene>
    <name evidence="14" type="primary">pstS</name>
    <name evidence="14" type="ORF">D2962_13735</name>
</gene>
<dbReference type="CDD" id="cd13653">
    <property type="entry name" value="PBP2_phosphate_like_1"/>
    <property type="match status" value="1"/>
</dbReference>
<reference evidence="14 15" key="1">
    <citation type="submission" date="2018-10" db="EMBL/GenBank/DDBJ databases">
        <authorList>
            <person name="Zhang X."/>
        </authorList>
    </citation>
    <scope>NUCLEOTIDE SEQUENCE [LARGE SCALE GENOMIC DNA]</scope>
    <source>
        <strain evidence="14 15">SK-G1</strain>
    </source>
</reference>
<keyword evidence="11 12" id="KW-0449">Lipoprotein</keyword>
<dbReference type="InterPro" id="IPR011862">
    <property type="entry name" value="Phos-bd"/>
</dbReference>
<dbReference type="PANTHER" id="PTHR30570:SF4">
    <property type="entry name" value="PHOSPHATE-BINDING PROTEIN PSTS 1"/>
    <property type="match status" value="1"/>
</dbReference>
<evidence type="ECO:0000256" key="4">
    <source>
        <dbReference type="ARBA" id="ARBA00011529"/>
    </source>
</evidence>
<evidence type="ECO:0000256" key="11">
    <source>
        <dbReference type="ARBA" id="ARBA00023288"/>
    </source>
</evidence>
<dbReference type="PROSITE" id="PS51257">
    <property type="entry name" value="PROKAR_LIPOPROTEIN"/>
    <property type="match status" value="1"/>
</dbReference>
<proteinExistence type="inferred from homology"/>
<dbReference type="GO" id="GO:0042301">
    <property type="term" value="F:phosphate ion binding"/>
    <property type="evidence" value="ECO:0007669"/>
    <property type="project" value="UniProtKB-UniRule"/>
</dbReference>
<evidence type="ECO:0000256" key="9">
    <source>
        <dbReference type="ARBA" id="ARBA00023136"/>
    </source>
</evidence>
<dbReference type="NCBIfam" id="TIGR02136">
    <property type="entry name" value="ptsS_2"/>
    <property type="match status" value="1"/>
</dbReference>
<keyword evidence="9" id="KW-0472">Membrane</keyword>
<dbReference type="KEGG" id="bacg:D2962_13735"/>
<evidence type="ECO:0000256" key="12">
    <source>
        <dbReference type="RuleBase" id="RU367119"/>
    </source>
</evidence>
<feature type="domain" description="PBP" evidence="13">
    <location>
        <begin position="39"/>
        <end position="274"/>
    </location>
</feature>
<comment type="similarity">
    <text evidence="3 12">Belongs to the PstS family.</text>
</comment>
<dbReference type="InterPro" id="IPR050811">
    <property type="entry name" value="Phosphate_ABC_transporter"/>
</dbReference>
<evidence type="ECO:0000313" key="14">
    <source>
        <dbReference type="EMBL" id="AYO31516.1"/>
    </source>
</evidence>
<comment type="function">
    <text evidence="1">Part of the ABC transporter complex PstSACB involved in phosphate import.</text>
</comment>
<evidence type="ECO:0000313" key="15">
    <source>
        <dbReference type="Proteomes" id="UP000280960"/>
    </source>
</evidence>
<accession>A0A3G2R7V4</accession>
<dbReference type="PANTHER" id="PTHR30570">
    <property type="entry name" value="PERIPLASMIC PHOSPHATE BINDING COMPONENT OF PHOSPHATE ABC TRANSPORTER"/>
    <property type="match status" value="1"/>
</dbReference>
<dbReference type="SUPFAM" id="SSF53850">
    <property type="entry name" value="Periplasmic binding protein-like II"/>
    <property type="match status" value="1"/>
</dbReference>
<dbReference type="RefSeq" id="WP_120767587.1">
    <property type="nucleotide sequence ID" value="NZ_CP033169.1"/>
</dbReference>
<dbReference type="EMBL" id="CP033169">
    <property type="protein sequence ID" value="AYO31516.1"/>
    <property type="molecule type" value="Genomic_DNA"/>
</dbReference>
<name>A0A3G2R7V4_9FIRM</name>
<evidence type="ECO:0000256" key="8">
    <source>
        <dbReference type="ARBA" id="ARBA00022729"/>
    </source>
</evidence>
<evidence type="ECO:0000259" key="13">
    <source>
        <dbReference type="Pfam" id="PF12849"/>
    </source>
</evidence>
<evidence type="ECO:0000256" key="5">
    <source>
        <dbReference type="ARBA" id="ARBA00022448"/>
    </source>
</evidence>
<evidence type="ECO:0000256" key="6">
    <source>
        <dbReference type="ARBA" id="ARBA00022475"/>
    </source>
</evidence>
<organism evidence="14 15">
    <name type="scientific">Biomaibacter acetigenes</name>
    <dbReference type="NCBI Taxonomy" id="2316383"/>
    <lineage>
        <taxon>Bacteria</taxon>
        <taxon>Bacillati</taxon>
        <taxon>Bacillota</taxon>
        <taxon>Clostridia</taxon>
        <taxon>Thermosediminibacterales</taxon>
        <taxon>Tepidanaerobacteraceae</taxon>
        <taxon>Biomaibacter</taxon>
    </lineage>
</organism>